<dbReference type="GO" id="GO:0016651">
    <property type="term" value="F:oxidoreductase activity, acting on NAD(P)H"/>
    <property type="evidence" value="ECO:0007669"/>
    <property type="project" value="TreeGrafter"/>
</dbReference>
<dbReference type="Pfam" id="PF14759">
    <property type="entry name" value="Reductase_C"/>
    <property type="match status" value="1"/>
</dbReference>
<evidence type="ECO:0000256" key="3">
    <source>
        <dbReference type="ARBA" id="ARBA00022827"/>
    </source>
</evidence>
<dbReference type="SUPFAM" id="SSF51905">
    <property type="entry name" value="FAD/NAD(P)-binding domain"/>
    <property type="match status" value="2"/>
</dbReference>
<proteinExistence type="predicted"/>
<evidence type="ECO:0000313" key="7">
    <source>
        <dbReference type="EMBL" id="SNT51090.1"/>
    </source>
</evidence>
<dbReference type="InterPro" id="IPR016156">
    <property type="entry name" value="FAD/NAD-linked_Rdtase_dimer_sf"/>
</dbReference>
<evidence type="ECO:0000259" key="6">
    <source>
        <dbReference type="Pfam" id="PF14759"/>
    </source>
</evidence>
<dbReference type="AlphaFoldDB" id="A0A239N8M4"/>
<dbReference type="SUPFAM" id="SSF55424">
    <property type="entry name" value="FAD/NAD-linked reductases, dimerisation (C-terminal) domain"/>
    <property type="match status" value="1"/>
</dbReference>
<dbReference type="InterPro" id="IPR023753">
    <property type="entry name" value="FAD/NAD-binding_dom"/>
</dbReference>
<dbReference type="InterPro" id="IPR028202">
    <property type="entry name" value="Reductase_C"/>
</dbReference>
<dbReference type="Proteomes" id="UP000198280">
    <property type="component" value="Unassembled WGS sequence"/>
</dbReference>
<organism evidence="7 8">
    <name type="scientific">Actinacidiphila glaucinigra</name>
    <dbReference type="NCBI Taxonomy" id="235986"/>
    <lineage>
        <taxon>Bacteria</taxon>
        <taxon>Bacillati</taxon>
        <taxon>Actinomycetota</taxon>
        <taxon>Actinomycetes</taxon>
        <taxon>Kitasatosporales</taxon>
        <taxon>Streptomycetaceae</taxon>
        <taxon>Actinacidiphila</taxon>
    </lineage>
</organism>
<evidence type="ECO:0000256" key="4">
    <source>
        <dbReference type="ARBA" id="ARBA00023002"/>
    </source>
</evidence>
<dbReference type="PRINTS" id="PR00411">
    <property type="entry name" value="PNDRDTASEI"/>
</dbReference>
<protein>
    <submittedName>
        <fullName evidence="7">Reductase C-terminal</fullName>
    </submittedName>
</protein>
<feature type="domain" description="Reductase C-terminal" evidence="6">
    <location>
        <begin position="323"/>
        <end position="407"/>
    </location>
</feature>
<evidence type="ECO:0000313" key="8">
    <source>
        <dbReference type="Proteomes" id="UP000198280"/>
    </source>
</evidence>
<gene>
    <name evidence="7" type="ORF">SAMN05216252_13284</name>
</gene>
<dbReference type="GO" id="GO:0005737">
    <property type="term" value="C:cytoplasm"/>
    <property type="evidence" value="ECO:0007669"/>
    <property type="project" value="TreeGrafter"/>
</dbReference>
<dbReference type="Gene3D" id="3.50.50.60">
    <property type="entry name" value="FAD/NAD(P)-binding domain"/>
    <property type="match status" value="2"/>
</dbReference>
<dbReference type="PANTHER" id="PTHR43557">
    <property type="entry name" value="APOPTOSIS-INDUCING FACTOR 1"/>
    <property type="match status" value="1"/>
</dbReference>
<accession>A0A239N8M4</accession>
<dbReference type="PRINTS" id="PR00368">
    <property type="entry name" value="FADPNR"/>
</dbReference>
<dbReference type="RefSeq" id="WP_245939258.1">
    <property type="nucleotide sequence ID" value="NZ_FZOF01000032.1"/>
</dbReference>
<evidence type="ECO:0000259" key="5">
    <source>
        <dbReference type="Pfam" id="PF07992"/>
    </source>
</evidence>
<dbReference type="EMBL" id="FZOF01000032">
    <property type="protein sequence ID" value="SNT51090.1"/>
    <property type="molecule type" value="Genomic_DNA"/>
</dbReference>
<dbReference type="InterPro" id="IPR036188">
    <property type="entry name" value="FAD/NAD-bd_sf"/>
</dbReference>
<feature type="domain" description="FAD/NAD(P)-binding" evidence="5">
    <location>
        <begin position="7"/>
        <end position="303"/>
    </location>
</feature>
<reference evidence="7 8" key="1">
    <citation type="submission" date="2017-06" db="EMBL/GenBank/DDBJ databases">
        <authorList>
            <person name="Kim H.J."/>
            <person name="Triplett B.A."/>
        </authorList>
    </citation>
    <scope>NUCLEOTIDE SEQUENCE [LARGE SCALE GENOMIC DNA]</scope>
    <source>
        <strain evidence="7 8">CGMCC 4.1858</strain>
    </source>
</reference>
<dbReference type="PANTHER" id="PTHR43557:SF2">
    <property type="entry name" value="RIESKE DOMAIN-CONTAINING PROTEIN-RELATED"/>
    <property type="match status" value="1"/>
</dbReference>
<keyword evidence="8" id="KW-1185">Reference proteome</keyword>
<evidence type="ECO:0000256" key="2">
    <source>
        <dbReference type="ARBA" id="ARBA00022630"/>
    </source>
</evidence>
<sequence length="410" mass="44171">MSPENTFVIVGGGLAAGKAVEALRENGYDGRLVLIGDEPDRPYVRPPLSKGYLLGKETRDSIFVHPDDWYDKHDVDLRLGTTVTGLDAGAKEVELDGGRRMPYTRLLLATGSTPRRLPVPGADLDNVLYLRRVGDSERLKAAFTAGARIVVIGAGWIGLETAAAARQAGAEVTVLEHEELPLLRVLGREAAEVFAALHTDHGVVLRHGAQVERITGSGGRADGVQLADGTHLPADAVVVGVGITPNVQLAEAAGLEVRNGIVTDAHLRTSAPDVFAAGDVANAYHPFLDRHIRVEHWANALNQPATAAQGMLGKDAVYDRLPYFYTDQYDLGMEYTGYVEPGGYDRVVFRGDKAAREFVAFWMSGDRIQAGMNVNVWDVIEPVRDLITSRAAVDDARLADPGVPLDRVTA</sequence>
<name>A0A239N8M4_9ACTN</name>
<keyword evidence="2" id="KW-0285">Flavoprotein</keyword>
<evidence type="ECO:0000256" key="1">
    <source>
        <dbReference type="ARBA" id="ARBA00001974"/>
    </source>
</evidence>
<dbReference type="Pfam" id="PF07992">
    <property type="entry name" value="Pyr_redox_2"/>
    <property type="match status" value="1"/>
</dbReference>
<dbReference type="InterPro" id="IPR050446">
    <property type="entry name" value="FAD-oxidoreductase/Apoptosis"/>
</dbReference>
<comment type="cofactor">
    <cofactor evidence="1">
        <name>FAD</name>
        <dbReference type="ChEBI" id="CHEBI:57692"/>
    </cofactor>
</comment>
<keyword evidence="3" id="KW-0274">FAD</keyword>
<keyword evidence="4" id="KW-0560">Oxidoreductase</keyword>
<dbReference type="Gene3D" id="3.30.390.30">
    <property type="match status" value="1"/>
</dbReference>